<feature type="compositionally biased region" description="Polar residues" evidence="1">
    <location>
        <begin position="121"/>
        <end position="133"/>
    </location>
</feature>
<evidence type="ECO:0000256" key="1">
    <source>
        <dbReference type="SAM" id="MobiDB-lite"/>
    </source>
</evidence>
<dbReference type="AlphaFoldDB" id="A0A7R8CNC8"/>
<evidence type="ECO:0000313" key="3">
    <source>
        <dbReference type="Proteomes" id="UP000675881"/>
    </source>
</evidence>
<sequence>MSVSCPSFGCGEDLGNLFQLATFDNVMKYILHIRLLLKQETDKDPSVTRRTTSKVERGGSRDLFLATFNQLLDPLFVSNLLATLGKEILCRSVPTSHQPVVRMMVKLENIPEYCDGLKDSSNSNSVASLTNPTKRPPFPDYNREEETEVLTVFLIGRLED</sequence>
<reference evidence="2" key="1">
    <citation type="submission" date="2021-02" db="EMBL/GenBank/DDBJ databases">
        <authorList>
            <person name="Bekaert M."/>
        </authorList>
    </citation>
    <scope>NUCLEOTIDE SEQUENCE</scope>
    <source>
        <strain evidence="2">IoA-00</strain>
    </source>
</reference>
<evidence type="ECO:0000313" key="2">
    <source>
        <dbReference type="EMBL" id="CAF2874199.1"/>
    </source>
</evidence>
<accession>A0A7R8CNC8</accession>
<gene>
    <name evidence="2" type="ORF">LSAA_6705</name>
</gene>
<keyword evidence="3" id="KW-1185">Reference proteome</keyword>
<proteinExistence type="predicted"/>
<protein>
    <submittedName>
        <fullName evidence="2">(salmon louse) hypothetical protein</fullName>
    </submittedName>
</protein>
<organism evidence="2 3">
    <name type="scientific">Lepeophtheirus salmonis</name>
    <name type="common">Salmon louse</name>
    <name type="synonym">Caligus salmonis</name>
    <dbReference type="NCBI Taxonomy" id="72036"/>
    <lineage>
        <taxon>Eukaryota</taxon>
        <taxon>Metazoa</taxon>
        <taxon>Ecdysozoa</taxon>
        <taxon>Arthropoda</taxon>
        <taxon>Crustacea</taxon>
        <taxon>Multicrustacea</taxon>
        <taxon>Hexanauplia</taxon>
        <taxon>Copepoda</taxon>
        <taxon>Siphonostomatoida</taxon>
        <taxon>Caligidae</taxon>
        <taxon>Lepeophtheirus</taxon>
    </lineage>
</organism>
<name>A0A7R8CNC8_LEPSM</name>
<dbReference type="Proteomes" id="UP000675881">
    <property type="component" value="Chromosome 2"/>
</dbReference>
<feature type="region of interest" description="Disordered" evidence="1">
    <location>
        <begin position="121"/>
        <end position="141"/>
    </location>
</feature>
<dbReference type="EMBL" id="HG994581">
    <property type="protein sequence ID" value="CAF2874199.1"/>
    <property type="molecule type" value="Genomic_DNA"/>
</dbReference>